<dbReference type="Gene3D" id="3.40.50.10140">
    <property type="entry name" value="Toll/interleukin-1 receptor homology (TIR) domain"/>
    <property type="match status" value="1"/>
</dbReference>
<dbReference type="RefSeq" id="WP_331375445.1">
    <property type="nucleotide sequence ID" value="NZ_CP133151.1"/>
</dbReference>
<geneLocation type="plasmid" evidence="2 3">
    <name>pSchITTGS70c</name>
</geneLocation>
<dbReference type="InterPro" id="IPR035897">
    <property type="entry name" value="Toll_tir_struct_dom_sf"/>
</dbReference>
<keyword evidence="3" id="KW-1185">Reference proteome</keyword>
<name>A0ABZ2BGG0_9HYPH</name>
<dbReference type="SUPFAM" id="SSF52200">
    <property type="entry name" value="Toll/Interleukin receptor TIR domain"/>
    <property type="match status" value="1"/>
</dbReference>
<dbReference type="EMBL" id="CP133151">
    <property type="protein sequence ID" value="WVT06381.1"/>
    <property type="molecule type" value="Genomic_DNA"/>
</dbReference>
<organism evidence="2 3">
    <name type="scientific">Sinorhizobium chiapasense</name>
    <dbReference type="NCBI Taxonomy" id="501572"/>
    <lineage>
        <taxon>Bacteria</taxon>
        <taxon>Pseudomonadati</taxon>
        <taxon>Pseudomonadota</taxon>
        <taxon>Alphaproteobacteria</taxon>
        <taxon>Hyphomicrobiales</taxon>
        <taxon>Rhizobiaceae</taxon>
        <taxon>Sinorhizobium/Ensifer group</taxon>
        <taxon>Sinorhizobium</taxon>
    </lineage>
</organism>
<evidence type="ECO:0000313" key="3">
    <source>
        <dbReference type="Proteomes" id="UP001432360"/>
    </source>
</evidence>
<protein>
    <submittedName>
        <fullName evidence="2">Toll/interleukin-1 receptor domain-containing protein</fullName>
    </submittedName>
</protein>
<dbReference type="Pfam" id="PF13676">
    <property type="entry name" value="TIR_2"/>
    <property type="match status" value="1"/>
</dbReference>
<gene>
    <name evidence="2" type="ORF">RB548_23735</name>
</gene>
<evidence type="ECO:0000259" key="1">
    <source>
        <dbReference type="Pfam" id="PF13676"/>
    </source>
</evidence>
<dbReference type="InterPro" id="IPR000157">
    <property type="entry name" value="TIR_dom"/>
</dbReference>
<dbReference type="Proteomes" id="UP001432360">
    <property type="component" value="Plasmid pSchITTGS70c"/>
</dbReference>
<accession>A0ABZ2BGG0</accession>
<keyword evidence="2" id="KW-0675">Receptor</keyword>
<reference evidence="2" key="1">
    <citation type="submission" date="2023-08" db="EMBL/GenBank/DDBJ databases">
        <title>Complete genome sequence of Sinorhizobium chiapanecum ITTG S70 isolated from Acaciella angustissima nodules in Chiapas-Mexico.</title>
        <authorList>
            <person name="Rincon-Rosales R."/>
            <person name="Rogel M.A."/>
            <person name="Rincon-Medina C.I."/>
            <person name="Guerrero G."/>
            <person name="Manzano-Gomez L.A."/>
            <person name="Lopez-Lopez A."/>
            <person name="Rincon Molina F.A."/>
            <person name="Martinez-Romero E."/>
        </authorList>
    </citation>
    <scope>NUCLEOTIDE SEQUENCE</scope>
    <source>
        <strain evidence="2">ITTG S70</strain>
        <plasmid evidence="2">pSchITTGS70c</plasmid>
    </source>
</reference>
<evidence type="ECO:0000313" key="2">
    <source>
        <dbReference type="EMBL" id="WVT06381.1"/>
    </source>
</evidence>
<feature type="domain" description="TIR" evidence="1">
    <location>
        <begin position="4"/>
        <end position="84"/>
    </location>
</feature>
<sequence length="158" mass="18085">MIKVFISHQAADGLLAADIARRLKTRHEIDSYLDLIDPNIQKGEDLALHIQTEMGKCTQLLAVVSEKTQQSWWVPWEIGVATEKDYPLATYAEGATRPPEYLRKWPYLRSHADLDLYAKASRAAQRSLIQKRATLNEGVARFRATRDFYSILRKDLGQ</sequence>
<keyword evidence="2" id="KW-0614">Plasmid</keyword>
<proteinExistence type="predicted"/>